<feature type="region of interest" description="Disordered" evidence="3">
    <location>
        <begin position="1"/>
        <end position="22"/>
    </location>
</feature>
<dbReference type="InterPro" id="IPR036271">
    <property type="entry name" value="Tet_transcr_reg_TetR-rel_C_sf"/>
</dbReference>
<dbReference type="AlphaFoldDB" id="A0AAU6SBC9"/>
<dbReference type="PANTHER" id="PTHR30055:SF235">
    <property type="entry name" value="TRANSCRIPTIONAL REGULATORY PROTEIN"/>
    <property type="match status" value="1"/>
</dbReference>
<feature type="DNA-binding region" description="H-T-H motif" evidence="2">
    <location>
        <begin position="44"/>
        <end position="63"/>
    </location>
</feature>
<dbReference type="Gene3D" id="1.10.10.60">
    <property type="entry name" value="Homeodomain-like"/>
    <property type="match status" value="1"/>
</dbReference>
<gene>
    <name evidence="5" type="ORF">MRBLWS13_001793</name>
</gene>
<dbReference type="Pfam" id="PF17920">
    <property type="entry name" value="TetR_C_16"/>
    <property type="match status" value="1"/>
</dbReference>
<dbReference type="InterPro" id="IPR050109">
    <property type="entry name" value="HTH-type_TetR-like_transc_reg"/>
</dbReference>
<reference evidence="5" key="1">
    <citation type="submission" date="2024-04" db="EMBL/GenBank/DDBJ databases">
        <authorList>
            <person name="Roder T."/>
            <person name="Oberhansli S."/>
            <person name="Kreuzer M."/>
        </authorList>
    </citation>
    <scope>NUCLEOTIDE SEQUENCE</scope>
    <source>
        <strain evidence="5">LWS13-1.2</strain>
    </source>
</reference>
<dbReference type="EMBL" id="CP151632">
    <property type="protein sequence ID" value="WZO34147.1"/>
    <property type="molecule type" value="Genomic_DNA"/>
</dbReference>
<evidence type="ECO:0000256" key="1">
    <source>
        <dbReference type="ARBA" id="ARBA00023125"/>
    </source>
</evidence>
<dbReference type="SUPFAM" id="SSF48498">
    <property type="entry name" value="Tetracyclin repressor-like, C-terminal domain"/>
    <property type="match status" value="1"/>
</dbReference>
<dbReference type="RefSeq" id="WP_349428695.1">
    <property type="nucleotide sequence ID" value="NZ_CP151632.1"/>
</dbReference>
<sequence>MVEYAVPAPKRRRGRPRAGQSDARERILAAAMDEFGELGYDGATMRGIAGRAGVDSALVHHYFGTKADLFGETVGAPMRPDLAIPEILAGPRDEVGERIVRYLLETWEDADVRRRGVALLRTTIGNKLTTPLLAGFISRELLSRIVRALDVEDAELRAALVASQVAGLLIARYVLRLPALGEASVDELIRRVGPTVQGYLYGS</sequence>
<name>A0AAU6SBC9_9MICO</name>
<feature type="domain" description="HTH tetR-type" evidence="4">
    <location>
        <begin position="21"/>
        <end position="81"/>
    </location>
</feature>
<dbReference type="Gene3D" id="1.10.357.10">
    <property type="entry name" value="Tetracycline Repressor, domain 2"/>
    <property type="match status" value="1"/>
</dbReference>
<organism evidence="5">
    <name type="scientific">Microbacterium sp. LWS13-1.2</name>
    <dbReference type="NCBI Taxonomy" id="3135264"/>
    <lineage>
        <taxon>Bacteria</taxon>
        <taxon>Bacillati</taxon>
        <taxon>Actinomycetota</taxon>
        <taxon>Actinomycetes</taxon>
        <taxon>Micrococcales</taxon>
        <taxon>Microbacteriaceae</taxon>
        <taxon>Microbacterium</taxon>
    </lineage>
</organism>
<dbReference type="GO" id="GO:0000976">
    <property type="term" value="F:transcription cis-regulatory region binding"/>
    <property type="evidence" value="ECO:0007669"/>
    <property type="project" value="TreeGrafter"/>
</dbReference>
<evidence type="ECO:0000313" key="5">
    <source>
        <dbReference type="EMBL" id="WZO34147.1"/>
    </source>
</evidence>
<dbReference type="InterPro" id="IPR041678">
    <property type="entry name" value="TetR_C_16"/>
</dbReference>
<dbReference type="InterPro" id="IPR001647">
    <property type="entry name" value="HTH_TetR"/>
</dbReference>
<proteinExistence type="predicted"/>
<dbReference type="PRINTS" id="PR00455">
    <property type="entry name" value="HTHTETR"/>
</dbReference>
<protein>
    <submittedName>
        <fullName evidence="5">TetR family transcriptional regulator</fullName>
    </submittedName>
</protein>
<evidence type="ECO:0000256" key="2">
    <source>
        <dbReference type="PROSITE-ProRule" id="PRU00335"/>
    </source>
</evidence>
<dbReference type="PROSITE" id="PS50977">
    <property type="entry name" value="HTH_TETR_2"/>
    <property type="match status" value="1"/>
</dbReference>
<dbReference type="InterPro" id="IPR009057">
    <property type="entry name" value="Homeodomain-like_sf"/>
</dbReference>
<accession>A0AAU6SBC9</accession>
<evidence type="ECO:0000256" key="3">
    <source>
        <dbReference type="SAM" id="MobiDB-lite"/>
    </source>
</evidence>
<dbReference type="GO" id="GO:0003700">
    <property type="term" value="F:DNA-binding transcription factor activity"/>
    <property type="evidence" value="ECO:0007669"/>
    <property type="project" value="TreeGrafter"/>
</dbReference>
<evidence type="ECO:0000259" key="4">
    <source>
        <dbReference type="PROSITE" id="PS50977"/>
    </source>
</evidence>
<dbReference type="SUPFAM" id="SSF46689">
    <property type="entry name" value="Homeodomain-like"/>
    <property type="match status" value="1"/>
</dbReference>
<dbReference type="Pfam" id="PF00440">
    <property type="entry name" value="TetR_N"/>
    <property type="match status" value="1"/>
</dbReference>
<dbReference type="PANTHER" id="PTHR30055">
    <property type="entry name" value="HTH-TYPE TRANSCRIPTIONAL REGULATOR RUTR"/>
    <property type="match status" value="1"/>
</dbReference>
<keyword evidence="1 2" id="KW-0238">DNA-binding</keyword>